<dbReference type="Pfam" id="PF00075">
    <property type="entry name" value="RNase_H"/>
    <property type="match status" value="1"/>
</dbReference>
<evidence type="ECO:0000256" key="6">
    <source>
        <dbReference type="ARBA" id="ARBA00022723"/>
    </source>
</evidence>
<feature type="binding site" evidence="10">
    <location>
        <position position="89"/>
    </location>
    <ligand>
        <name>Mg(2+)</name>
        <dbReference type="ChEBI" id="CHEBI:18420"/>
        <label>1</label>
    </ligand>
</feature>
<evidence type="ECO:0000256" key="5">
    <source>
        <dbReference type="ARBA" id="ARBA00022722"/>
    </source>
</evidence>
<feature type="binding site" evidence="10">
    <location>
        <position position="153"/>
    </location>
    <ligand>
        <name>Mg(2+)</name>
        <dbReference type="ChEBI" id="CHEBI:18420"/>
        <label>2</label>
    </ligand>
</feature>
<evidence type="ECO:0000256" key="8">
    <source>
        <dbReference type="ARBA" id="ARBA00022801"/>
    </source>
</evidence>
<dbReference type="EMBL" id="BAABNP010000003">
    <property type="protein sequence ID" value="GAA5339845.1"/>
    <property type="molecule type" value="Genomic_DNA"/>
</dbReference>
<dbReference type="HAMAP" id="MF_00042">
    <property type="entry name" value="RNase_H"/>
    <property type="match status" value="1"/>
</dbReference>
<dbReference type="PANTHER" id="PTHR10642:SF26">
    <property type="entry name" value="RIBONUCLEASE H1"/>
    <property type="match status" value="1"/>
</dbReference>
<dbReference type="PANTHER" id="PTHR10642">
    <property type="entry name" value="RIBONUCLEASE H1"/>
    <property type="match status" value="1"/>
</dbReference>
<proteinExistence type="inferred from homology"/>
<dbReference type="SUPFAM" id="SSF53098">
    <property type="entry name" value="Ribonuclease H-like"/>
    <property type="match status" value="1"/>
</dbReference>
<evidence type="ECO:0000313" key="13">
    <source>
        <dbReference type="EMBL" id="GAA5339845.1"/>
    </source>
</evidence>
<feature type="compositionally biased region" description="Polar residues" evidence="11">
    <location>
        <begin position="181"/>
        <end position="192"/>
    </location>
</feature>
<sequence>MVRARGPAGPRLRCPGSDIEENHLTIIAAADGSALGNPGPAGWAWYIDDDCWHAGGWKNATNNRGELMAVLDLLDSTAGTGEDLKVFCDSQYVINALTKWMPGWKRKGWKKADGKEVLNRDLLELLDTALRGREVEFEWVKGHSNHAMNEAADDRARAAATAYQKGTEVPTGPGYVPAATPESTTEAGTPESTAPEGTPDDDSDDRLGEEPAQTPMTVVSTRVPSTVADQLVSRARARGVHPQEYLAEIIGRSLESE</sequence>
<comment type="caution">
    <text evidence="13">The sequence shown here is derived from an EMBL/GenBank/DDBJ whole genome shotgun (WGS) entry which is preliminary data.</text>
</comment>
<dbReference type="InterPro" id="IPR036397">
    <property type="entry name" value="RNaseH_sf"/>
</dbReference>
<dbReference type="CDD" id="cd09278">
    <property type="entry name" value="RNase_HI_prokaryote_like"/>
    <property type="match status" value="1"/>
</dbReference>
<keyword evidence="5 10" id="KW-0540">Nuclease</keyword>
<evidence type="ECO:0000259" key="12">
    <source>
        <dbReference type="PROSITE" id="PS50879"/>
    </source>
</evidence>
<feature type="binding site" evidence="10">
    <location>
        <position position="31"/>
    </location>
    <ligand>
        <name>Mg(2+)</name>
        <dbReference type="ChEBI" id="CHEBI:18420"/>
        <label>1</label>
    </ligand>
</feature>
<keyword evidence="8 10" id="KW-0378">Hydrolase</keyword>
<evidence type="ECO:0000256" key="4">
    <source>
        <dbReference type="ARBA" id="ARBA00012180"/>
    </source>
</evidence>
<keyword evidence="10" id="KW-0963">Cytoplasm</keyword>
<dbReference type="Gene3D" id="3.30.420.10">
    <property type="entry name" value="Ribonuclease H-like superfamily/Ribonuclease H"/>
    <property type="match status" value="1"/>
</dbReference>
<keyword evidence="7 10" id="KW-0255">Endonuclease</keyword>
<gene>
    <name evidence="10" type="primary">rnhA</name>
    <name evidence="13" type="ORF">KACC15558_08850</name>
</gene>
<dbReference type="EC" id="3.1.26.4" evidence="4 10"/>
<evidence type="ECO:0000256" key="3">
    <source>
        <dbReference type="ARBA" id="ARBA00011245"/>
    </source>
</evidence>
<name>A0ABP9U3K8_9MICO</name>
<accession>A0ABP9U3K8</accession>
<dbReference type="Proteomes" id="UP001498935">
    <property type="component" value="Unassembled WGS sequence"/>
</dbReference>
<dbReference type="InterPro" id="IPR012337">
    <property type="entry name" value="RNaseH-like_sf"/>
</dbReference>
<dbReference type="InterPro" id="IPR002156">
    <property type="entry name" value="RNaseH_domain"/>
</dbReference>
<evidence type="ECO:0000256" key="11">
    <source>
        <dbReference type="SAM" id="MobiDB-lite"/>
    </source>
</evidence>
<evidence type="ECO:0000256" key="2">
    <source>
        <dbReference type="ARBA" id="ARBA00005300"/>
    </source>
</evidence>
<dbReference type="PROSITE" id="PS50879">
    <property type="entry name" value="RNASE_H_1"/>
    <property type="match status" value="1"/>
</dbReference>
<feature type="domain" description="RNase H type-1" evidence="12">
    <location>
        <begin position="22"/>
        <end position="161"/>
    </location>
</feature>
<feature type="region of interest" description="Disordered" evidence="11">
    <location>
        <begin position="152"/>
        <end position="221"/>
    </location>
</feature>
<keyword evidence="9 10" id="KW-0460">Magnesium</keyword>
<comment type="function">
    <text evidence="10">Endonuclease that specifically degrades the RNA of RNA-DNA hybrids.</text>
</comment>
<comment type="cofactor">
    <cofactor evidence="10">
        <name>Mg(2+)</name>
        <dbReference type="ChEBI" id="CHEBI:18420"/>
    </cofactor>
    <text evidence="10">Binds 1 Mg(2+) ion per subunit. May bind a second metal ion at a regulatory site, or after substrate binding.</text>
</comment>
<evidence type="ECO:0000313" key="14">
    <source>
        <dbReference type="Proteomes" id="UP001498935"/>
    </source>
</evidence>
<evidence type="ECO:0000256" key="1">
    <source>
        <dbReference type="ARBA" id="ARBA00000077"/>
    </source>
</evidence>
<feature type="binding site" evidence="10">
    <location>
        <position position="66"/>
    </location>
    <ligand>
        <name>Mg(2+)</name>
        <dbReference type="ChEBI" id="CHEBI:18420"/>
        <label>1</label>
    </ligand>
</feature>
<feature type="binding site" evidence="10">
    <location>
        <position position="31"/>
    </location>
    <ligand>
        <name>Mg(2+)</name>
        <dbReference type="ChEBI" id="CHEBI:18420"/>
        <label>2</label>
    </ligand>
</feature>
<reference evidence="13 14" key="1">
    <citation type="submission" date="2024-02" db="EMBL/GenBank/DDBJ databases">
        <title>Characterization of antibiotic resistant novel bacterial strains and their environmental applications.</title>
        <authorList>
            <person name="Manzoor S."/>
            <person name="Abbas S."/>
            <person name="Arshad M."/>
            <person name="Li W.J."/>
            <person name="Ahmed I."/>
        </authorList>
    </citation>
    <scope>NUCLEOTIDE SEQUENCE [LARGE SCALE GENOMIC DNA]</scope>
    <source>
        <strain evidence="13 14">KACC 15558</strain>
    </source>
</reference>
<keyword evidence="14" id="KW-1185">Reference proteome</keyword>
<evidence type="ECO:0000256" key="7">
    <source>
        <dbReference type="ARBA" id="ARBA00022759"/>
    </source>
</evidence>
<evidence type="ECO:0000256" key="9">
    <source>
        <dbReference type="ARBA" id="ARBA00022842"/>
    </source>
</evidence>
<comment type="catalytic activity">
    <reaction evidence="1 10">
        <text>Endonucleolytic cleavage to 5'-phosphomonoester.</text>
        <dbReference type="EC" id="3.1.26.4"/>
    </reaction>
</comment>
<evidence type="ECO:0000256" key="10">
    <source>
        <dbReference type="HAMAP-Rule" id="MF_00042"/>
    </source>
</evidence>
<comment type="similarity">
    <text evidence="2 10">Belongs to the RNase H family.</text>
</comment>
<dbReference type="InterPro" id="IPR050092">
    <property type="entry name" value="RNase_H"/>
</dbReference>
<comment type="subcellular location">
    <subcellularLocation>
        <location evidence="10">Cytoplasm</location>
    </subcellularLocation>
</comment>
<dbReference type="InterPro" id="IPR022892">
    <property type="entry name" value="RNaseHI"/>
</dbReference>
<organism evidence="13 14">
    <name type="scientific">Brevibacterium ammoniilyticum</name>
    <dbReference type="NCBI Taxonomy" id="1046555"/>
    <lineage>
        <taxon>Bacteria</taxon>
        <taxon>Bacillati</taxon>
        <taxon>Actinomycetota</taxon>
        <taxon>Actinomycetes</taxon>
        <taxon>Micrococcales</taxon>
        <taxon>Brevibacteriaceae</taxon>
        <taxon>Brevibacterium</taxon>
    </lineage>
</organism>
<protein>
    <recommendedName>
        <fullName evidence="4 10">Ribonuclease H</fullName>
        <shortName evidence="10">RNase H</shortName>
        <ecNumber evidence="4 10">3.1.26.4</ecNumber>
    </recommendedName>
</protein>
<keyword evidence="6 10" id="KW-0479">Metal-binding</keyword>
<comment type="subunit">
    <text evidence="3 10">Monomer.</text>
</comment>